<evidence type="ECO:0008006" key="3">
    <source>
        <dbReference type="Google" id="ProtNLM"/>
    </source>
</evidence>
<sequence>ALLGSIVARLAGTDIDELPGPRLSIQAGCALGAVLLALLTAGQRDGDHTAVPNPPDARERH</sequence>
<gene>
    <name evidence="1" type="ORF">ACFQZ8_04495</name>
</gene>
<evidence type="ECO:0000313" key="1">
    <source>
        <dbReference type="EMBL" id="MFD0783183.1"/>
    </source>
</evidence>
<protein>
    <recommendedName>
        <fullName evidence="3">MFS transporter</fullName>
    </recommendedName>
</protein>
<dbReference type="Proteomes" id="UP001597053">
    <property type="component" value="Unassembled WGS sequence"/>
</dbReference>
<evidence type="ECO:0000313" key="2">
    <source>
        <dbReference type="Proteomes" id="UP001597053"/>
    </source>
</evidence>
<name>A0ABW2ZX26_9ACTN</name>
<reference evidence="2" key="1">
    <citation type="journal article" date="2019" name="Int. J. Syst. Evol. Microbiol.">
        <title>The Global Catalogue of Microorganisms (GCM) 10K type strain sequencing project: providing services to taxonomists for standard genome sequencing and annotation.</title>
        <authorList>
            <consortium name="The Broad Institute Genomics Platform"/>
            <consortium name="The Broad Institute Genome Sequencing Center for Infectious Disease"/>
            <person name="Wu L."/>
            <person name="Ma J."/>
        </authorList>
    </citation>
    <scope>NUCLEOTIDE SEQUENCE [LARGE SCALE GENOMIC DNA]</scope>
    <source>
        <strain evidence="2">JCM 32148</strain>
    </source>
</reference>
<accession>A0ABW2ZX26</accession>
<organism evidence="1 2">
    <name type="scientific">Micromonospora azadirachtae</name>
    <dbReference type="NCBI Taxonomy" id="1970735"/>
    <lineage>
        <taxon>Bacteria</taxon>
        <taxon>Bacillati</taxon>
        <taxon>Actinomycetota</taxon>
        <taxon>Actinomycetes</taxon>
        <taxon>Micromonosporales</taxon>
        <taxon>Micromonosporaceae</taxon>
        <taxon>Micromonospora</taxon>
    </lineage>
</organism>
<feature type="non-terminal residue" evidence="1">
    <location>
        <position position="1"/>
    </location>
</feature>
<proteinExistence type="predicted"/>
<keyword evidence="2" id="KW-1185">Reference proteome</keyword>
<dbReference type="EMBL" id="JBHTHM010000100">
    <property type="protein sequence ID" value="MFD0783183.1"/>
    <property type="molecule type" value="Genomic_DNA"/>
</dbReference>
<comment type="caution">
    <text evidence="1">The sequence shown here is derived from an EMBL/GenBank/DDBJ whole genome shotgun (WGS) entry which is preliminary data.</text>
</comment>